<evidence type="ECO:0000256" key="4">
    <source>
        <dbReference type="ARBA" id="ARBA00022692"/>
    </source>
</evidence>
<comment type="subcellular location">
    <subcellularLocation>
        <location evidence="1 7">Cell membrane</location>
        <topology evidence="1 7">Multi-pass membrane protein</topology>
    </subcellularLocation>
</comment>
<gene>
    <name evidence="9" type="ORF">AF332_17265</name>
</gene>
<evidence type="ECO:0000313" key="10">
    <source>
        <dbReference type="Proteomes" id="UP000037109"/>
    </source>
</evidence>
<sequence length="104" mass="11369">MSWMYLILAGIFEMIGVTMINSWHKKRNWQSLFLLFAGFGASFLFLALAMKELPMGTAYAVWTGIGAAGGAILGMILYGEPKDAKRIFFIAMVLSAAIGLKLVS</sequence>
<feature type="transmembrane region" description="Helical" evidence="8">
    <location>
        <begin position="6"/>
        <end position="24"/>
    </location>
</feature>
<dbReference type="InterPro" id="IPR045324">
    <property type="entry name" value="Small_multidrug_res"/>
</dbReference>
<accession>A0A0M0GFX2</accession>
<dbReference type="PANTHER" id="PTHR30561:SF0">
    <property type="entry name" value="GUANIDINIUM EXPORTER"/>
    <property type="match status" value="1"/>
</dbReference>
<keyword evidence="3" id="KW-1003">Cell membrane</keyword>
<dbReference type="PANTHER" id="PTHR30561">
    <property type="entry name" value="SMR FAMILY PROTON-DEPENDENT DRUG EFFLUX TRANSPORTER SUGE"/>
    <property type="match status" value="1"/>
</dbReference>
<dbReference type="PATRIC" id="fig|1459.3.peg.3784"/>
<evidence type="ECO:0000313" key="9">
    <source>
        <dbReference type="EMBL" id="KON88382.1"/>
    </source>
</evidence>
<dbReference type="InterPro" id="IPR000390">
    <property type="entry name" value="Small_drug/metabolite_transptr"/>
</dbReference>
<organism evidence="9 10">
    <name type="scientific">Sporosarcina globispora</name>
    <name type="common">Bacillus globisporus</name>
    <dbReference type="NCBI Taxonomy" id="1459"/>
    <lineage>
        <taxon>Bacteria</taxon>
        <taxon>Bacillati</taxon>
        <taxon>Bacillota</taxon>
        <taxon>Bacilli</taxon>
        <taxon>Bacillales</taxon>
        <taxon>Caryophanaceae</taxon>
        <taxon>Sporosarcina</taxon>
    </lineage>
</organism>
<dbReference type="SUPFAM" id="SSF103481">
    <property type="entry name" value="Multidrug resistance efflux transporter EmrE"/>
    <property type="match status" value="1"/>
</dbReference>
<dbReference type="AlphaFoldDB" id="A0A0M0GFX2"/>
<dbReference type="RefSeq" id="WP_053435759.1">
    <property type="nucleotide sequence ID" value="NZ_LGUF01000007.1"/>
</dbReference>
<evidence type="ECO:0000256" key="3">
    <source>
        <dbReference type="ARBA" id="ARBA00022475"/>
    </source>
</evidence>
<evidence type="ECO:0000256" key="7">
    <source>
        <dbReference type="RuleBase" id="RU003942"/>
    </source>
</evidence>
<dbReference type="Gene3D" id="1.10.3730.20">
    <property type="match status" value="1"/>
</dbReference>
<name>A0A0M0GFX2_SPOGL</name>
<protein>
    <submittedName>
        <fullName evidence="9">Transporter</fullName>
    </submittedName>
</protein>
<keyword evidence="4 7" id="KW-0812">Transmembrane</keyword>
<keyword evidence="2" id="KW-0813">Transport</keyword>
<feature type="transmembrane region" description="Helical" evidence="8">
    <location>
        <begin position="86"/>
        <end position="103"/>
    </location>
</feature>
<dbReference type="GO" id="GO:0022857">
    <property type="term" value="F:transmembrane transporter activity"/>
    <property type="evidence" value="ECO:0007669"/>
    <property type="project" value="InterPro"/>
</dbReference>
<proteinExistence type="inferred from homology"/>
<dbReference type="EMBL" id="LGUF01000007">
    <property type="protein sequence ID" value="KON88382.1"/>
    <property type="molecule type" value="Genomic_DNA"/>
</dbReference>
<keyword evidence="5 8" id="KW-1133">Transmembrane helix</keyword>
<comment type="similarity">
    <text evidence="7">Belongs to the drug/metabolite transporter (DMT) superfamily. Small multidrug resistance (SMR) (TC 2.A.7.1) family.</text>
</comment>
<evidence type="ECO:0000256" key="1">
    <source>
        <dbReference type="ARBA" id="ARBA00004651"/>
    </source>
</evidence>
<dbReference type="OrthoDB" id="21828at2"/>
<keyword evidence="10" id="KW-1185">Reference proteome</keyword>
<dbReference type="Proteomes" id="UP000037109">
    <property type="component" value="Unassembled WGS sequence"/>
</dbReference>
<dbReference type="Pfam" id="PF00893">
    <property type="entry name" value="Multi_Drug_Res"/>
    <property type="match status" value="1"/>
</dbReference>
<dbReference type="GO" id="GO:0005886">
    <property type="term" value="C:plasma membrane"/>
    <property type="evidence" value="ECO:0007669"/>
    <property type="project" value="UniProtKB-SubCell"/>
</dbReference>
<comment type="caution">
    <text evidence="9">The sequence shown here is derived from an EMBL/GenBank/DDBJ whole genome shotgun (WGS) entry which is preliminary data.</text>
</comment>
<evidence type="ECO:0000256" key="8">
    <source>
        <dbReference type="SAM" id="Phobius"/>
    </source>
</evidence>
<feature type="transmembrane region" description="Helical" evidence="8">
    <location>
        <begin position="31"/>
        <end position="50"/>
    </location>
</feature>
<reference evidence="10" key="1">
    <citation type="submission" date="2015-07" db="EMBL/GenBank/DDBJ databases">
        <title>Fjat-10036 dsm4.</title>
        <authorList>
            <person name="Liu B."/>
            <person name="Wang J."/>
            <person name="Zhu Y."/>
            <person name="Liu G."/>
            <person name="Chen Q."/>
            <person name="Chen Z."/>
            <person name="Lan J."/>
            <person name="Che J."/>
            <person name="Ge C."/>
            <person name="Shi H."/>
            <person name="Pan Z."/>
            <person name="Liu X."/>
        </authorList>
    </citation>
    <scope>NUCLEOTIDE SEQUENCE [LARGE SCALE GENOMIC DNA]</scope>
    <source>
        <strain evidence="10">DSM 4</strain>
    </source>
</reference>
<evidence type="ECO:0000256" key="2">
    <source>
        <dbReference type="ARBA" id="ARBA00022448"/>
    </source>
</evidence>
<feature type="transmembrane region" description="Helical" evidence="8">
    <location>
        <begin position="56"/>
        <end position="79"/>
    </location>
</feature>
<dbReference type="FunFam" id="1.10.3730.20:FF:000001">
    <property type="entry name" value="Quaternary ammonium compound resistance transporter SugE"/>
    <property type="match status" value="1"/>
</dbReference>
<dbReference type="InterPro" id="IPR037185">
    <property type="entry name" value="EmrE-like"/>
</dbReference>
<keyword evidence="6 8" id="KW-0472">Membrane</keyword>
<evidence type="ECO:0000256" key="5">
    <source>
        <dbReference type="ARBA" id="ARBA00022989"/>
    </source>
</evidence>
<dbReference type="STRING" id="1459.AF332_17265"/>
<evidence type="ECO:0000256" key="6">
    <source>
        <dbReference type="ARBA" id="ARBA00023136"/>
    </source>
</evidence>